<organism evidence="4">
    <name type="scientific">freshwater metagenome</name>
    <dbReference type="NCBI Taxonomy" id="449393"/>
    <lineage>
        <taxon>unclassified sequences</taxon>
        <taxon>metagenomes</taxon>
        <taxon>ecological metagenomes</taxon>
    </lineage>
</organism>
<comment type="similarity">
    <text evidence="1">Belongs to the pirin family.</text>
</comment>
<evidence type="ECO:0000259" key="3">
    <source>
        <dbReference type="Pfam" id="PF05726"/>
    </source>
</evidence>
<feature type="domain" description="Pirin N-terminal" evidence="2">
    <location>
        <begin position="65"/>
        <end position="140"/>
    </location>
</feature>
<dbReference type="PANTHER" id="PTHR13903:SF8">
    <property type="entry name" value="PIRIN"/>
    <property type="match status" value="1"/>
</dbReference>
<evidence type="ECO:0000256" key="1">
    <source>
        <dbReference type="ARBA" id="ARBA00008416"/>
    </source>
</evidence>
<dbReference type="InterPro" id="IPR012093">
    <property type="entry name" value="Pirin"/>
</dbReference>
<protein>
    <submittedName>
        <fullName evidence="4">Unannotated protein</fullName>
    </submittedName>
</protein>
<proteinExistence type="inferred from homology"/>
<dbReference type="Pfam" id="PF05726">
    <property type="entry name" value="Pirin_C"/>
    <property type="match status" value="1"/>
</dbReference>
<evidence type="ECO:0000313" key="5">
    <source>
        <dbReference type="EMBL" id="CAB5077983.1"/>
    </source>
</evidence>
<dbReference type="InterPro" id="IPR008778">
    <property type="entry name" value="Pirin_C_dom"/>
</dbReference>
<dbReference type="InterPro" id="IPR003829">
    <property type="entry name" value="Pirin_N_dom"/>
</dbReference>
<dbReference type="SUPFAM" id="SSF51182">
    <property type="entry name" value="RmlC-like cupins"/>
    <property type="match status" value="1"/>
</dbReference>
<evidence type="ECO:0000313" key="4">
    <source>
        <dbReference type="EMBL" id="CAB4344529.1"/>
    </source>
</evidence>
<name>A0A6J5ZTI6_9ZZZZ</name>
<accession>A0A6J5ZTI6</accession>
<gene>
    <name evidence="4" type="ORF">UFOPK3331_01376</name>
    <name evidence="5" type="ORF">UFOPK4371_01278</name>
</gene>
<evidence type="ECO:0000259" key="2">
    <source>
        <dbReference type="Pfam" id="PF02678"/>
    </source>
</evidence>
<dbReference type="PANTHER" id="PTHR13903">
    <property type="entry name" value="PIRIN-RELATED"/>
    <property type="match status" value="1"/>
</dbReference>
<dbReference type="InterPro" id="IPR014710">
    <property type="entry name" value="RmlC-like_jellyroll"/>
</dbReference>
<dbReference type="Gene3D" id="2.60.120.10">
    <property type="entry name" value="Jelly Rolls"/>
    <property type="match status" value="2"/>
</dbReference>
<reference evidence="4" key="1">
    <citation type="submission" date="2020-05" db="EMBL/GenBank/DDBJ databases">
        <authorList>
            <person name="Chiriac C."/>
            <person name="Salcher M."/>
            <person name="Ghai R."/>
            <person name="Kavagutti S V."/>
        </authorList>
    </citation>
    <scope>NUCLEOTIDE SEQUENCE</scope>
</reference>
<dbReference type="Pfam" id="PF02678">
    <property type="entry name" value="Pirin"/>
    <property type="match status" value="1"/>
</dbReference>
<sequence length="339" mass="37076">MTDDVILQTVPLGLHWPTIDPFLFCAHHNDSYPAGNEQLGPNASLAGRTIGMDFEGIDGWRMYHGDVVPGFPQHPHRGFETITYVREGICDHSDSLGAAARFGEGDVQWLTAGAGIVHSEMMPLRDQDGPNALELFQIWLNLPAADKMADPYFTMLWSDQIPKVRRTDTEGRSTEVLVIAGEFDGVAPLSSPPDSWASKADSDVAVWHLHLDAGTFLELPAALSSETIRTLYVFDGQGVQIGETELARDTGSVLRSEHSVTLFSPGGADCLVLQGRPIGEPVAQQGPFVMNDDAGLRQTFLDYQRTGFGGWPWPVDGPVHPADRSRFAHHPDGRLEEPT</sequence>
<dbReference type="EMBL" id="CAESAL010000055">
    <property type="protein sequence ID" value="CAB4344529.1"/>
    <property type="molecule type" value="Genomic_DNA"/>
</dbReference>
<dbReference type="InterPro" id="IPR011051">
    <property type="entry name" value="RmlC_Cupin_sf"/>
</dbReference>
<dbReference type="EMBL" id="CAFBRD010000076">
    <property type="protein sequence ID" value="CAB5077983.1"/>
    <property type="molecule type" value="Genomic_DNA"/>
</dbReference>
<dbReference type="AlphaFoldDB" id="A0A6J5ZTI6"/>
<feature type="domain" description="Pirin C-terminal" evidence="3">
    <location>
        <begin position="207"/>
        <end position="309"/>
    </location>
</feature>